<evidence type="ECO:0000256" key="1">
    <source>
        <dbReference type="SAM" id="Phobius"/>
    </source>
</evidence>
<dbReference type="PANTHER" id="PTHR12277:SF81">
    <property type="entry name" value="PROTEIN ABHD13"/>
    <property type="match status" value="1"/>
</dbReference>
<evidence type="ECO:0000313" key="3">
    <source>
        <dbReference type="EMBL" id="GJM61052.1"/>
    </source>
</evidence>
<dbReference type="GO" id="GO:0016787">
    <property type="term" value="F:hydrolase activity"/>
    <property type="evidence" value="ECO:0007669"/>
    <property type="project" value="UniProtKB-KW"/>
</dbReference>
<protein>
    <submittedName>
        <fullName evidence="3">Alpha/beta hydrolase</fullName>
    </submittedName>
</protein>
<dbReference type="EMBL" id="BQKE01000001">
    <property type="protein sequence ID" value="GJM61052.1"/>
    <property type="molecule type" value="Genomic_DNA"/>
</dbReference>
<evidence type="ECO:0000313" key="4">
    <source>
        <dbReference type="Proteomes" id="UP001310022"/>
    </source>
</evidence>
<accession>A0AAN4VYD4</accession>
<dbReference type="Pfam" id="PF12146">
    <property type="entry name" value="Hydrolase_4"/>
    <property type="match status" value="1"/>
</dbReference>
<keyword evidence="1" id="KW-1133">Transmembrane helix</keyword>
<gene>
    <name evidence="3" type="ORF">PEDI_16040</name>
</gene>
<dbReference type="PANTHER" id="PTHR12277">
    <property type="entry name" value="ALPHA/BETA HYDROLASE DOMAIN-CONTAINING PROTEIN"/>
    <property type="match status" value="1"/>
</dbReference>
<comment type="caution">
    <text evidence="3">The sequence shown here is derived from an EMBL/GenBank/DDBJ whole genome shotgun (WGS) entry which is preliminary data.</text>
</comment>
<dbReference type="SUPFAM" id="SSF53474">
    <property type="entry name" value="alpha/beta-Hydrolases"/>
    <property type="match status" value="1"/>
</dbReference>
<dbReference type="AlphaFoldDB" id="A0AAN4VYD4"/>
<name>A0AAN4VYD4_9BACT</name>
<keyword evidence="1" id="KW-0472">Membrane</keyword>
<organism evidence="3 4">
    <name type="scientific">Persicobacter diffluens</name>
    <dbReference type="NCBI Taxonomy" id="981"/>
    <lineage>
        <taxon>Bacteria</taxon>
        <taxon>Pseudomonadati</taxon>
        <taxon>Bacteroidota</taxon>
        <taxon>Cytophagia</taxon>
        <taxon>Cytophagales</taxon>
        <taxon>Persicobacteraceae</taxon>
        <taxon>Persicobacter</taxon>
    </lineage>
</organism>
<feature type="domain" description="Serine aminopeptidase S33" evidence="2">
    <location>
        <begin position="74"/>
        <end position="182"/>
    </location>
</feature>
<dbReference type="Proteomes" id="UP001310022">
    <property type="component" value="Unassembled WGS sequence"/>
</dbReference>
<dbReference type="Gene3D" id="3.40.50.1820">
    <property type="entry name" value="alpha/beta hydrolase"/>
    <property type="match status" value="1"/>
</dbReference>
<proteinExistence type="predicted"/>
<evidence type="ECO:0000259" key="2">
    <source>
        <dbReference type="Pfam" id="PF12146"/>
    </source>
</evidence>
<dbReference type="InterPro" id="IPR022742">
    <property type="entry name" value="Hydrolase_4"/>
</dbReference>
<feature type="transmembrane region" description="Helical" evidence="1">
    <location>
        <begin position="12"/>
        <end position="29"/>
    </location>
</feature>
<keyword evidence="1" id="KW-0812">Transmembrane</keyword>
<keyword evidence="4" id="KW-1185">Reference proteome</keyword>
<reference evidence="3 4" key="1">
    <citation type="submission" date="2021-12" db="EMBL/GenBank/DDBJ databases">
        <title>Genome sequencing of bacteria with rrn-lacking chromosome and rrn-plasmid.</title>
        <authorList>
            <person name="Anda M."/>
            <person name="Iwasaki W."/>
        </authorList>
    </citation>
    <scope>NUCLEOTIDE SEQUENCE [LARGE SCALE GENOMIC DNA]</scope>
    <source>
        <strain evidence="3 4">NBRC 15940</strain>
    </source>
</reference>
<dbReference type="InterPro" id="IPR029058">
    <property type="entry name" value="AB_hydrolase_fold"/>
</dbReference>
<dbReference type="RefSeq" id="WP_338236677.1">
    <property type="nucleotide sequence ID" value="NZ_BQKE01000001.1"/>
</dbReference>
<keyword evidence="3" id="KW-0378">Hydrolase</keyword>
<sequence>MTDFKTRTYKALGFLTFLYLTVSGIFFFQQEKLMFHPNPLEKNHRFETKVPHYEHYFKMADGTKLHGVYLEAENPKGLVYYYHGNTGDISTYLPSCEFYVASGFDVFLMDYRGFGKSDGKISSEQQFLSDALEVYKMVGTDFTSEEKIIIGYSIGTAPAAYVASKVNSKEVILLAPFTSMHYLREHLYPWLPSIAVNYPLDIQQFLKEAPMPVTIFHGLEDNIIPFDCALQLRKDFKEEDQLFPIPGQDHMKFENQKQYRKQVKKILHRAPQAKKSPLFIKPATT</sequence>